<evidence type="ECO:0000256" key="2">
    <source>
        <dbReference type="ARBA" id="ARBA00005745"/>
    </source>
</evidence>
<dbReference type="PANTHER" id="PTHR30012:SF0">
    <property type="entry name" value="TYPE II SECRETION SYSTEM PROTEIN F-RELATED"/>
    <property type="match status" value="1"/>
</dbReference>
<dbReference type="Pfam" id="PF00482">
    <property type="entry name" value="T2SSF"/>
    <property type="match status" value="2"/>
</dbReference>
<gene>
    <name evidence="9" type="ORF">DealDRAFT_0771</name>
</gene>
<dbReference type="InterPro" id="IPR042094">
    <property type="entry name" value="T2SS_GspF_sf"/>
</dbReference>
<dbReference type="GO" id="GO:0005886">
    <property type="term" value="C:plasma membrane"/>
    <property type="evidence" value="ECO:0007669"/>
    <property type="project" value="UniProtKB-SubCell"/>
</dbReference>
<keyword evidence="5" id="KW-0812">Transmembrane</keyword>
<comment type="subcellular location">
    <subcellularLocation>
        <location evidence="1">Cell inner membrane</location>
        <topology evidence="1">Multi-pass membrane protein</topology>
    </subcellularLocation>
</comment>
<dbReference type="Proteomes" id="UP000006443">
    <property type="component" value="Unassembled WGS sequence"/>
</dbReference>
<proteinExistence type="inferred from homology"/>
<evidence type="ECO:0000256" key="5">
    <source>
        <dbReference type="ARBA" id="ARBA00022692"/>
    </source>
</evidence>
<sequence>MPLYTYQAMDRGGAVAAGKLEAENEIAATTRLRKMGYTPIDLSEAKVSALSQAFTFKRKVSIGELSLFSRQLAAMLSAGIPLTRCLFALGEQAINPTLRKVVLEVGANVEGGMSFSESLRAHPDVFNDMYVDLVKAGEVGGTLENVLLRLADQLNSEKTLKDNIRTAMFYPTVVLAFAVLVMIGMLVFIVPVFVGFYPDGAELPFLTAVIVGISNSVRVYWYIYLLIALFAVVGLKYYMASEQGKKTFDQIKFKVPIFGDLVQKTVVARFSRTLATLLAGGIPVLQALETAGPASGSTMVEKAVQDTAMKIQEGQSIAEPLKESKLFPPMVTLMISVGEETGDLPSLLNRIAEFYEAEVATMAKGLTALIEPLMIIFVGGIVAVMVISLYLPIFSVITQIQ</sequence>
<evidence type="ECO:0000313" key="10">
    <source>
        <dbReference type="Proteomes" id="UP000006443"/>
    </source>
</evidence>
<keyword evidence="7" id="KW-0472">Membrane</keyword>
<dbReference type="STRING" id="555088.DealDRAFT_0771"/>
<dbReference type="InterPro" id="IPR003004">
    <property type="entry name" value="GspF/PilC"/>
</dbReference>
<dbReference type="EMBL" id="ACJM01000003">
    <property type="protein sequence ID" value="EEG78356.1"/>
    <property type="molecule type" value="Genomic_DNA"/>
</dbReference>
<accession>C0GE62</accession>
<keyword evidence="3" id="KW-1003">Cell membrane</keyword>
<evidence type="ECO:0000256" key="1">
    <source>
        <dbReference type="ARBA" id="ARBA00004429"/>
    </source>
</evidence>
<feature type="domain" description="Type II secretion system protein GspF" evidence="8">
    <location>
        <begin position="68"/>
        <end position="191"/>
    </location>
</feature>
<comment type="caution">
    <text evidence="9">The sequence shown here is derived from an EMBL/GenBank/DDBJ whole genome shotgun (WGS) entry which is preliminary data.</text>
</comment>
<dbReference type="PRINTS" id="PR00812">
    <property type="entry name" value="BCTERIALGSPF"/>
</dbReference>
<dbReference type="OrthoDB" id="9805682at2"/>
<name>C0GE62_DETAL</name>
<organism evidence="9 10">
    <name type="scientific">Dethiobacter alkaliphilus AHT 1</name>
    <dbReference type="NCBI Taxonomy" id="555088"/>
    <lineage>
        <taxon>Bacteria</taxon>
        <taxon>Bacillati</taxon>
        <taxon>Bacillota</taxon>
        <taxon>Dethiobacteria</taxon>
        <taxon>Dethiobacterales</taxon>
        <taxon>Dethiobacteraceae</taxon>
        <taxon>Dethiobacter</taxon>
    </lineage>
</organism>
<evidence type="ECO:0000256" key="7">
    <source>
        <dbReference type="ARBA" id="ARBA00023136"/>
    </source>
</evidence>
<evidence type="ECO:0000256" key="3">
    <source>
        <dbReference type="ARBA" id="ARBA00022475"/>
    </source>
</evidence>
<evidence type="ECO:0000256" key="6">
    <source>
        <dbReference type="ARBA" id="ARBA00022989"/>
    </source>
</evidence>
<evidence type="ECO:0000256" key="4">
    <source>
        <dbReference type="ARBA" id="ARBA00022519"/>
    </source>
</evidence>
<reference evidence="9 10" key="1">
    <citation type="submission" date="2009-02" db="EMBL/GenBank/DDBJ databases">
        <title>Sequencing of the draft genome and assembly of Dethiobacter alkaliphilus AHT 1.</title>
        <authorList>
            <consortium name="US DOE Joint Genome Institute (JGI-PGF)"/>
            <person name="Lucas S."/>
            <person name="Copeland A."/>
            <person name="Lapidus A."/>
            <person name="Glavina del Rio T."/>
            <person name="Dalin E."/>
            <person name="Tice H."/>
            <person name="Bruce D."/>
            <person name="Goodwin L."/>
            <person name="Pitluck S."/>
            <person name="Larimer F."/>
            <person name="Land M.L."/>
            <person name="Hauser L."/>
            <person name="Muyzer G."/>
        </authorList>
    </citation>
    <scope>NUCLEOTIDE SEQUENCE [LARGE SCALE GENOMIC DNA]</scope>
    <source>
        <strain evidence="9 10">AHT 1</strain>
    </source>
</reference>
<keyword evidence="10" id="KW-1185">Reference proteome</keyword>
<comment type="similarity">
    <text evidence="2">Belongs to the GSP F family.</text>
</comment>
<keyword evidence="4" id="KW-0997">Cell inner membrane</keyword>
<dbReference type="InterPro" id="IPR018076">
    <property type="entry name" value="T2SS_GspF_dom"/>
</dbReference>
<dbReference type="AlphaFoldDB" id="C0GE62"/>
<evidence type="ECO:0000259" key="8">
    <source>
        <dbReference type="Pfam" id="PF00482"/>
    </source>
</evidence>
<evidence type="ECO:0000313" key="9">
    <source>
        <dbReference type="EMBL" id="EEG78356.1"/>
    </source>
</evidence>
<dbReference type="PANTHER" id="PTHR30012">
    <property type="entry name" value="GENERAL SECRETION PATHWAY PROTEIN"/>
    <property type="match status" value="1"/>
</dbReference>
<dbReference type="FunFam" id="1.20.81.30:FF:000001">
    <property type="entry name" value="Type II secretion system protein F"/>
    <property type="match status" value="2"/>
</dbReference>
<keyword evidence="6" id="KW-1133">Transmembrane helix</keyword>
<feature type="domain" description="Type II secretion system protein GspF" evidence="8">
    <location>
        <begin position="270"/>
        <end position="392"/>
    </location>
</feature>
<dbReference type="RefSeq" id="WP_008515041.1">
    <property type="nucleotide sequence ID" value="NZ_ACJM01000003.1"/>
</dbReference>
<protein>
    <submittedName>
        <fullName evidence="9">Type II secretion system protein</fullName>
    </submittedName>
</protein>
<dbReference type="eggNOG" id="COG1459">
    <property type="taxonomic scope" value="Bacteria"/>
</dbReference>
<dbReference type="Gene3D" id="1.20.81.30">
    <property type="entry name" value="Type II secretion system (T2SS), domain F"/>
    <property type="match status" value="2"/>
</dbReference>